<evidence type="ECO:0000259" key="9">
    <source>
        <dbReference type="Pfam" id="PF05690"/>
    </source>
</evidence>
<evidence type="ECO:0000256" key="4">
    <source>
        <dbReference type="ARBA" id="ARBA00022679"/>
    </source>
</evidence>
<dbReference type="EMBL" id="BMHQ01000012">
    <property type="protein sequence ID" value="GGE25759.1"/>
    <property type="molecule type" value="Genomic_DNA"/>
</dbReference>
<keyword evidence="11" id="KW-1185">Reference proteome</keyword>
<comment type="similarity">
    <text evidence="8">Belongs to the ThiG family.</text>
</comment>
<dbReference type="UniPathway" id="UPA00060"/>
<reference evidence="10" key="2">
    <citation type="submission" date="2020-09" db="EMBL/GenBank/DDBJ databases">
        <authorList>
            <person name="Sun Q."/>
            <person name="Zhou Y."/>
        </authorList>
    </citation>
    <scope>NUCLEOTIDE SEQUENCE</scope>
    <source>
        <strain evidence="10">CGMCC 1.15179</strain>
    </source>
</reference>
<evidence type="ECO:0000313" key="11">
    <source>
        <dbReference type="Proteomes" id="UP000625210"/>
    </source>
</evidence>
<organism evidence="10 11">
    <name type="scientific">Marinithermofilum abyssi</name>
    <dbReference type="NCBI Taxonomy" id="1571185"/>
    <lineage>
        <taxon>Bacteria</taxon>
        <taxon>Bacillati</taxon>
        <taxon>Bacillota</taxon>
        <taxon>Bacilli</taxon>
        <taxon>Bacillales</taxon>
        <taxon>Thermoactinomycetaceae</taxon>
        <taxon>Marinithermofilum</taxon>
    </lineage>
</organism>
<reference evidence="10" key="1">
    <citation type="journal article" date="2014" name="Int. J. Syst. Evol. Microbiol.">
        <title>Complete genome sequence of Corynebacterium casei LMG S-19264T (=DSM 44701T), isolated from a smear-ripened cheese.</title>
        <authorList>
            <consortium name="US DOE Joint Genome Institute (JGI-PGF)"/>
            <person name="Walter F."/>
            <person name="Albersmeier A."/>
            <person name="Kalinowski J."/>
            <person name="Ruckert C."/>
        </authorList>
    </citation>
    <scope>NUCLEOTIDE SEQUENCE</scope>
    <source>
        <strain evidence="10">CGMCC 1.15179</strain>
    </source>
</reference>
<comment type="subcellular location">
    <subcellularLocation>
        <location evidence="8">Cytoplasm</location>
    </subcellularLocation>
</comment>
<dbReference type="SUPFAM" id="SSF110399">
    <property type="entry name" value="ThiG-like"/>
    <property type="match status" value="1"/>
</dbReference>
<feature type="binding site" evidence="8">
    <location>
        <begin position="184"/>
        <end position="185"/>
    </location>
    <ligand>
        <name>1-deoxy-D-xylulose 5-phosphate</name>
        <dbReference type="ChEBI" id="CHEBI:57792"/>
    </ligand>
</feature>
<protein>
    <recommendedName>
        <fullName evidence="3 8">Thiazole synthase</fullName>
        <ecNumber evidence="3 8">2.8.1.10</ecNumber>
    </recommendedName>
</protein>
<keyword evidence="5 8" id="KW-0784">Thiamine biosynthesis</keyword>
<dbReference type="GO" id="GO:0009229">
    <property type="term" value="P:thiamine diphosphate biosynthetic process"/>
    <property type="evidence" value="ECO:0007669"/>
    <property type="project" value="UniProtKB-UniRule"/>
</dbReference>
<evidence type="ECO:0000256" key="3">
    <source>
        <dbReference type="ARBA" id="ARBA00011960"/>
    </source>
</evidence>
<dbReference type="AlphaFoldDB" id="A0A8J2YE88"/>
<keyword evidence="6 8" id="KW-0704">Schiff base</keyword>
<evidence type="ECO:0000256" key="7">
    <source>
        <dbReference type="ARBA" id="ARBA00049897"/>
    </source>
</evidence>
<dbReference type="Pfam" id="PF05690">
    <property type="entry name" value="ThiG"/>
    <property type="match status" value="1"/>
</dbReference>
<feature type="binding site" evidence="8">
    <location>
        <begin position="206"/>
        <end position="207"/>
    </location>
    <ligand>
        <name>1-deoxy-D-xylulose 5-phosphate</name>
        <dbReference type="ChEBI" id="CHEBI:57792"/>
    </ligand>
</feature>
<dbReference type="EC" id="2.8.1.10" evidence="3 8"/>
<evidence type="ECO:0000256" key="2">
    <source>
        <dbReference type="ARBA" id="ARBA00004948"/>
    </source>
</evidence>
<comment type="subunit">
    <text evidence="8">Homotetramer. Forms heterodimers with either ThiH or ThiS.</text>
</comment>
<evidence type="ECO:0000256" key="8">
    <source>
        <dbReference type="HAMAP-Rule" id="MF_00443"/>
    </source>
</evidence>
<dbReference type="PANTHER" id="PTHR34266">
    <property type="entry name" value="THIAZOLE SYNTHASE"/>
    <property type="match status" value="1"/>
</dbReference>
<keyword evidence="8" id="KW-0963">Cytoplasm</keyword>
<sequence length="254" mass="26623">MKWKIGGKPLTSRIFLGTGRFPSPLVQNQAIEASGAEVLTFAIRRVHLDAPHDDAILQHLEGDHFIYLPNTSGASNAEEAIRIARLARASGLSDWIKVEIHADQKTLLPDPVETLKATEALVKEGFVVLPYTSDDPALARKLEEAGAAAVMPGGSPIGTGLGLLNPYNLGLIAEELRVPVVVDAGIGSAADAVQAMELGADGVLINTAIARAKDPAAMAQAMKLAVEAGRLSRMAGRIPKKKYATASSPLGLGV</sequence>
<feature type="domain" description="Thiazole synthase ThiG" evidence="9">
    <location>
        <begin position="4"/>
        <end position="249"/>
    </location>
</feature>
<dbReference type="InterPro" id="IPR033983">
    <property type="entry name" value="Thiazole_synthase_ThiG"/>
</dbReference>
<comment type="pathway">
    <text evidence="2 8">Cofactor biosynthesis; thiamine diphosphate biosynthesis.</text>
</comment>
<keyword evidence="4 8" id="KW-0808">Transferase</keyword>
<name>A0A8J2YE88_9BACL</name>
<comment type="caution">
    <text evidence="10">The sequence shown here is derived from an EMBL/GenBank/DDBJ whole genome shotgun (WGS) entry which is preliminary data.</text>
</comment>
<feature type="active site" description="Schiff-base intermediate with DXP" evidence="8">
    <location>
        <position position="97"/>
    </location>
</feature>
<comment type="function">
    <text evidence="1 8">Catalyzes the rearrangement of 1-deoxy-D-xylulose 5-phosphate (DXP) to produce the thiazole phosphate moiety of thiamine. Sulfur is provided by the thiocarboxylate moiety of the carrier protein ThiS. In vitro, sulfur can be provided by H(2)S.</text>
</comment>
<proteinExistence type="inferred from homology"/>
<dbReference type="Proteomes" id="UP000625210">
    <property type="component" value="Unassembled WGS sequence"/>
</dbReference>
<accession>A0A8J2YE88</accession>
<dbReference type="HAMAP" id="MF_00443">
    <property type="entry name" value="ThiG"/>
    <property type="match status" value="1"/>
</dbReference>
<evidence type="ECO:0000256" key="5">
    <source>
        <dbReference type="ARBA" id="ARBA00022977"/>
    </source>
</evidence>
<dbReference type="PANTHER" id="PTHR34266:SF2">
    <property type="entry name" value="THIAZOLE SYNTHASE"/>
    <property type="match status" value="1"/>
</dbReference>
<dbReference type="GO" id="GO:1990107">
    <property type="term" value="F:thiazole synthase activity"/>
    <property type="evidence" value="ECO:0007669"/>
    <property type="project" value="UniProtKB-EC"/>
</dbReference>
<dbReference type="GO" id="GO:0005737">
    <property type="term" value="C:cytoplasm"/>
    <property type="evidence" value="ECO:0007669"/>
    <property type="project" value="UniProtKB-SubCell"/>
</dbReference>
<dbReference type="InterPro" id="IPR013785">
    <property type="entry name" value="Aldolase_TIM"/>
</dbReference>
<gene>
    <name evidence="8 10" type="primary">thiG</name>
    <name evidence="10" type="ORF">GCM10011571_29830</name>
</gene>
<dbReference type="Gene3D" id="3.20.20.70">
    <property type="entry name" value="Aldolase class I"/>
    <property type="match status" value="1"/>
</dbReference>
<comment type="catalytic activity">
    <reaction evidence="7 8">
        <text>[ThiS sulfur-carrier protein]-C-terminal-Gly-aminoethanethioate + 2-iminoacetate + 1-deoxy-D-xylulose 5-phosphate = [ThiS sulfur-carrier protein]-C-terminal Gly-Gly + 2-[(2R,5Z)-2-carboxy-4-methylthiazol-5(2H)-ylidene]ethyl phosphate + 2 H2O + H(+)</text>
        <dbReference type="Rhea" id="RHEA:26297"/>
        <dbReference type="Rhea" id="RHEA-COMP:12909"/>
        <dbReference type="Rhea" id="RHEA-COMP:19908"/>
        <dbReference type="ChEBI" id="CHEBI:15377"/>
        <dbReference type="ChEBI" id="CHEBI:15378"/>
        <dbReference type="ChEBI" id="CHEBI:57792"/>
        <dbReference type="ChEBI" id="CHEBI:62899"/>
        <dbReference type="ChEBI" id="CHEBI:77846"/>
        <dbReference type="ChEBI" id="CHEBI:90778"/>
        <dbReference type="ChEBI" id="CHEBI:232372"/>
        <dbReference type="EC" id="2.8.1.10"/>
    </reaction>
</comment>
<evidence type="ECO:0000256" key="6">
    <source>
        <dbReference type="ARBA" id="ARBA00023270"/>
    </source>
</evidence>
<feature type="binding site" evidence="8">
    <location>
        <position position="158"/>
    </location>
    <ligand>
        <name>1-deoxy-D-xylulose 5-phosphate</name>
        <dbReference type="ChEBI" id="CHEBI:57792"/>
    </ligand>
</feature>
<dbReference type="InterPro" id="IPR008867">
    <property type="entry name" value="ThiG"/>
</dbReference>
<dbReference type="CDD" id="cd04728">
    <property type="entry name" value="ThiG"/>
    <property type="match status" value="1"/>
</dbReference>
<evidence type="ECO:0000256" key="1">
    <source>
        <dbReference type="ARBA" id="ARBA00002834"/>
    </source>
</evidence>
<evidence type="ECO:0000313" key="10">
    <source>
        <dbReference type="EMBL" id="GGE25759.1"/>
    </source>
</evidence>